<dbReference type="PANTHER" id="PTHR43133">
    <property type="entry name" value="RNA POLYMERASE ECF-TYPE SIGMA FACTO"/>
    <property type="match status" value="1"/>
</dbReference>
<evidence type="ECO:0000256" key="4">
    <source>
        <dbReference type="ARBA" id="ARBA00023163"/>
    </source>
</evidence>
<evidence type="ECO:0000256" key="2">
    <source>
        <dbReference type="ARBA" id="ARBA00023015"/>
    </source>
</evidence>
<dbReference type="Gene3D" id="1.10.1740.10">
    <property type="match status" value="1"/>
</dbReference>
<dbReference type="Proteomes" id="UP000002742">
    <property type="component" value="Chromosome"/>
</dbReference>
<dbReference type="GO" id="GO:0016987">
    <property type="term" value="F:sigma factor activity"/>
    <property type="evidence" value="ECO:0007669"/>
    <property type="project" value="UniProtKB-KW"/>
</dbReference>
<dbReference type="GO" id="GO:0006352">
    <property type="term" value="P:DNA-templated transcription initiation"/>
    <property type="evidence" value="ECO:0007669"/>
    <property type="project" value="InterPro"/>
</dbReference>
<dbReference type="eggNOG" id="COG1595">
    <property type="taxonomic scope" value="Bacteria"/>
</dbReference>
<reference evidence="8" key="1">
    <citation type="submission" date="2009-07" db="EMBL/GenBank/DDBJ databases">
        <title>Complete sequence of Methylotenera mobilis JLW8.</title>
        <authorList>
            <consortium name="US DOE Joint Genome Institute"/>
            <person name="Lucas S."/>
            <person name="Copeland A."/>
            <person name="Lapidus A."/>
            <person name="Glavina del Rio T."/>
            <person name="Tice H."/>
            <person name="Bruce D."/>
            <person name="Goodwin L."/>
            <person name="Pitluck S."/>
            <person name="LaButti K.M."/>
            <person name="Clum A."/>
            <person name="Larimer F."/>
            <person name="Land M."/>
            <person name="Hauser L."/>
            <person name="Kyrpides N."/>
            <person name="Mikhailova N."/>
            <person name="Kayluzhnaya M."/>
            <person name="Chistoserdova L."/>
        </authorList>
    </citation>
    <scope>NUCLEOTIDE SEQUENCE [LARGE SCALE GENOMIC DNA]</scope>
    <source>
        <strain evidence="8">JLW8 / ATCC BAA-1282 / DSM 17540</strain>
    </source>
</reference>
<comment type="similarity">
    <text evidence="1">Belongs to the sigma-70 factor family. ECF subfamily.</text>
</comment>
<protein>
    <submittedName>
        <fullName evidence="7">RNA polymerase, sigma-24 subunit, ECF subfamily</fullName>
    </submittedName>
</protein>
<dbReference type="STRING" id="583345.Mmol_1231"/>
<dbReference type="EMBL" id="CP001672">
    <property type="protein sequence ID" value="ACT48137.1"/>
    <property type="molecule type" value="Genomic_DNA"/>
</dbReference>
<keyword evidence="3" id="KW-0731">Sigma factor</keyword>
<dbReference type="SUPFAM" id="SSF88946">
    <property type="entry name" value="Sigma2 domain of RNA polymerase sigma factors"/>
    <property type="match status" value="1"/>
</dbReference>
<dbReference type="InterPro" id="IPR013324">
    <property type="entry name" value="RNA_pol_sigma_r3/r4-like"/>
</dbReference>
<dbReference type="InterPro" id="IPR014284">
    <property type="entry name" value="RNA_pol_sigma-70_dom"/>
</dbReference>
<dbReference type="NCBIfam" id="NF006550">
    <property type="entry name" value="PRK09047.1"/>
    <property type="match status" value="1"/>
</dbReference>
<gene>
    <name evidence="7" type="ordered locus">Mmol_1231</name>
</gene>
<dbReference type="SUPFAM" id="SSF88659">
    <property type="entry name" value="Sigma3 and sigma4 domains of RNA polymerase sigma factors"/>
    <property type="match status" value="1"/>
</dbReference>
<evidence type="ECO:0000259" key="5">
    <source>
        <dbReference type="Pfam" id="PF04542"/>
    </source>
</evidence>
<dbReference type="InterPro" id="IPR036388">
    <property type="entry name" value="WH-like_DNA-bd_sf"/>
</dbReference>
<proteinExistence type="inferred from homology"/>
<name>C6WW38_METML</name>
<dbReference type="Pfam" id="PF08281">
    <property type="entry name" value="Sigma70_r4_2"/>
    <property type="match status" value="1"/>
</dbReference>
<keyword evidence="4" id="KW-0804">Transcription</keyword>
<dbReference type="KEGG" id="mmb:Mmol_1231"/>
<dbReference type="InterPro" id="IPR013249">
    <property type="entry name" value="RNA_pol_sigma70_r4_t2"/>
</dbReference>
<evidence type="ECO:0000313" key="7">
    <source>
        <dbReference type="EMBL" id="ACT48137.1"/>
    </source>
</evidence>
<sequence>MHMERDFDKQYLSMNHFLADVEGRAFRMAQFATGNRDDALEIVQDTMLKLVQKYSQHPATEWKALFYSILNTRILDWHRRQSVRNRFRSWLNWGDDEGEEAEDLLAQHPGNGGHAPDVKLQDSQFMTSLNVALSALPLRQQQVFLLRVWEGMDINETATIMRCSASSVKTHYARALEKLREKLEDHQ</sequence>
<keyword evidence="8" id="KW-1185">Reference proteome</keyword>
<dbReference type="PANTHER" id="PTHR43133:SF64">
    <property type="entry name" value="ECF SIGMA FACTOR"/>
    <property type="match status" value="1"/>
</dbReference>
<evidence type="ECO:0000313" key="8">
    <source>
        <dbReference type="Proteomes" id="UP000002742"/>
    </source>
</evidence>
<evidence type="ECO:0000256" key="1">
    <source>
        <dbReference type="ARBA" id="ARBA00010641"/>
    </source>
</evidence>
<dbReference type="GO" id="GO:0003677">
    <property type="term" value="F:DNA binding"/>
    <property type="evidence" value="ECO:0007669"/>
    <property type="project" value="InterPro"/>
</dbReference>
<dbReference type="HOGENOM" id="CLU_047691_15_2_4"/>
<dbReference type="Gene3D" id="1.10.10.10">
    <property type="entry name" value="Winged helix-like DNA-binding domain superfamily/Winged helix DNA-binding domain"/>
    <property type="match status" value="1"/>
</dbReference>
<accession>C6WW38</accession>
<dbReference type="Pfam" id="PF04542">
    <property type="entry name" value="Sigma70_r2"/>
    <property type="match status" value="1"/>
</dbReference>
<feature type="domain" description="RNA polymerase sigma factor 70 region 4 type 2" evidence="6">
    <location>
        <begin position="131"/>
        <end position="179"/>
    </location>
</feature>
<dbReference type="CDD" id="cd06171">
    <property type="entry name" value="Sigma70_r4"/>
    <property type="match status" value="1"/>
</dbReference>
<evidence type="ECO:0000256" key="3">
    <source>
        <dbReference type="ARBA" id="ARBA00023082"/>
    </source>
</evidence>
<feature type="domain" description="RNA polymerase sigma-70 region 2" evidence="5">
    <location>
        <begin position="17"/>
        <end position="82"/>
    </location>
</feature>
<keyword evidence="2" id="KW-0805">Transcription regulation</keyword>
<dbReference type="InterPro" id="IPR013325">
    <property type="entry name" value="RNA_pol_sigma_r2"/>
</dbReference>
<dbReference type="AlphaFoldDB" id="C6WW38"/>
<reference evidence="7 8" key="2">
    <citation type="journal article" date="2011" name="J. Bacteriol.">
        <title>Genomes of three methylotrophs from a single niche uncover genetic and metabolic divergence of Methylophilaceae.</title>
        <authorList>
            <person name="Lapidus A."/>
            <person name="Clum A."/>
            <person name="Labutti K."/>
            <person name="Kaluzhnaya M.G."/>
            <person name="Lim S."/>
            <person name="Beck D.A."/>
            <person name="Glavina Del Rio T."/>
            <person name="Nolan M."/>
            <person name="Mavromatis K."/>
            <person name="Huntemann M."/>
            <person name="Lucas S."/>
            <person name="Lidstrom M.E."/>
            <person name="Ivanova N."/>
            <person name="Chistoserdova L."/>
        </authorList>
    </citation>
    <scope>NUCLEOTIDE SEQUENCE [LARGE SCALE GENOMIC DNA]</scope>
    <source>
        <strain evidence="8">JLW8 / ATCC BAA-1282 / DSM 17540</strain>
    </source>
</reference>
<dbReference type="InterPro" id="IPR007627">
    <property type="entry name" value="RNA_pol_sigma70_r2"/>
</dbReference>
<evidence type="ECO:0000259" key="6">
    <source>
        <dbReference type="Pfam" id="PF08281"/>
    </source>
</evidence>
<dbReference type="InterPro" id="IPR039425">
    <property type="entry name" value="RNA_pol_sigma-70-like"/>
</dbReference>
<organism evidence="7 8">
    <name type="scientific">Methylotenera mobilis (strain JLW8 / ATCC BAA-1282 / DSM 17540)</name>
    <dbReference type="NCBI Taxonomy" id="583345"/>
    <lineage>
        <taxon>Bacteria</taxon>
        <taxon>Pseudomonadati</taxon>
        <taxon>Pseudomonadota</taxon>
        <taxon>Betaproteobacteria</taxon>
        <taxon>Nitrosomonadales</taxon>
        <taxon>Methylophilaceae</taxon>
        <taxon>Methylotenera</taxon>
    </lineage>
</organism>
<dbReference type="NCBIfam" id="TIGR02937">
    <property type="entry name" value="sigma70-ECF"/>
    <property type="match status" value="1"/>
</dbReference>